<dbReference type="PANTHER" id="PTHR47723:SF19">
    <property type="entry name" value="POLYNUCLEOTIDYL TRANSFERASE, RIBONUCLEASE H-LIKE SUPERFAMILY PROTEIN"/>
    <property type="match status" value="1"/>
</dbReference>
<dbReference type="SUPFAM" id="SSF53098">
    <property type="entry name" value="Ribonuclease H-like"/>
    <property type="match status" value="1"/>
</dbReference>
<proteinExistence type="predicted"/>
<name>A0A1F5P608_9BACT</name>
<dbReference type="STRING" id="1817832.A3J48_02755"/>
<dbReference type="Gene3D" id="3.30.420.10">
    <property type="entry name" value="Ribonuclease H-like superfamily/Ribonuclease H"/>
    <property type="match status" value="1"/>
</dbReference>
<sequence length="134" mass="14872">MKINLYTDGGSRNNPGPAGVGGVAFDESGEEIFRFKKFLGEKTNNQAEYLALIEGLRIAELKGYQAVECFLDSELVVKQLSGLYKIKHPDIQPLVAEVLKLKNKFKSISFKHVLREKNKTADSLVNEAIDEGLS</sequence>
<dbReference type="Proteomes" id="UP000176786">
    <property type="component" value="Unassembled WGS sequence"/>
</dbReference>
<dbReference type="Pfam" id="PF13456">
    <property type="entry name" value="RVT_3"/>
    <property type="match status" value="1"/>
</dbReference>
<dbReference type="CDD" id="cd09279">
    <property type="entry name" value="RNase_HI_like"/>
    <property type="match status" value="1"/>
</dbReference>
<dbReference type="GO" id="GO:0003676">
    <property type="term" value="F:nucleic acid binding"/>
    <property type="evidence" value="ECO:0007669"/>
    <property type="project" value="InterPro"/>
</dbReference>
<feature type="domain" description="RNase H type-1" evidence="1">
    <location>
        <begin position="1"/>
        <end position="134"/>
    </location>
</feature>
<dbReference type="InterPro" id="IPR053151">
    <property type="entry name" value="RNase_H-like"/>
</dbReference>
<dbReference type="FunFam" id="3.30.420.10:FF:000076">
    <property type="entry name" value="RBR-type E3 ubiquitin transferase"/>
    <property type="match status" value="1"/>
</dbReference>
<dbReference type="EMBL" id="MFES01000027">
    <property type="protein sequence ID" value="OGE85070.1"/>
    <property type="molecule type" value="Genomic_DNA"/>
</dbReference>
<dbReference type="InterPro" id="IPR002156">
    <property type="entry name" value="RNaseH_domain"/>
</dbReference>
<evidence type="ECO:0000313" key="2">
    <source>
        <dbReference type="EMBL" id="OGE85070.1"/>
    </source>
</evidence>
<dbReference type="GO" id="GO:0004523">
    <property type="term" value="F:RNA-DNA hybrid ribonuclease activity"/>
    <property type="evidence" value="ECO:0007669"/>
    <property type="project" value="InterPro"/>
</dbReference>
<dbReference type="InterPro" id="IPR036397">
    <property type="entry name" value="RNaseH_sf"/>
</dbReference>
<comment type="caution">
    <text evidence="2">The sequence shown here is derived from an EMBL/GenBank/DDBJ whole genome shotgun (WGS) entry which is preliminary data.</text>
</comment>
<dbReference type="PANTHER" id="PTHR47723">
    <property type="entry name" value="OS05G0353850 PROTEIN"/>
    <property type="match status" value="1"/>
</dbReference>
<reference evidence="2 3" key="1">
    <citation type="journal article" date="2016" name="Nat. Commun.">
        <title>Thousands of microbial genomes shed light on interconnected biogeochemical processes in an aquifer system.</title>
        <authorList>
            <person name="Anantharaman K."/>
            <person name="Brown C.T."/>
            <person name="Hug L.A."/>
            <person name="Sharon I."/>
            <person name="Castelle C.J."/>
            <person name="Probst A.J."/>
            <person name="Thomas B.C."/>
            <person name="Singh A."/>
            <person name="Wilkins M.J."/>
            <person name="Karaoz U."/>
            <person name="Brodie E.L."/>
            <person name="Williams K.H."/>
            <person name="Hubbard S.S."/>
            <person name="Banfield J.F."/>
        </authorList>
    </citation>
    <scope>NUCLEOTIDE SEQUENCE [LARGE SCALE GENOMIC DNA]</scope>
</reference>
<gene>
    <name evidence="2" type="ORF">A3J48_02755</name>
</gene>
<accession>A0A1F5P608</accession>
<dbReference type="AlphaFoldDB" id="A0A1F5P608"/>
<dbReference type="InterPro" id="IPR012337">
    <property type="entry name" value="RNaseH-like_sf"/>
</dbReference>
<protein>
    <recommendedName>
        <fullName evidence="1">RNase H type-1 domain-containing protein</fullName>
    </recommendedName>
</protein>
<organism evidence="2 3">
    <name type="scientific">Candidatus Doudnabacteria bacterium RIFCSPHIGHO2_02_FULL_46_11</name>
    <dbReference type="NCBI Taxonomy" id="1817832"/>
    <lineage>
        <taxon>Bacteria</taxon>
        <taxon>Candidatus Doudnaibacteriota</taxon>
    </lineage>
</organism>
<dbReference type="PROSITE" id="PS50879">
    <property type="entry name" value="RNASE_H_1"/>
    <property type="match status" value="1"/>
</dbReference>
<evidence type="ECO:0000313" key="3">
    <source>
        <dbReference type="Proteomes" id="UP000176786"/>
    </source>
</evidence>
<evidence type="ECO:0000259" key="1">
    <source>
        <dbReference type="PROSITE" id="PS50879"/>
    </source>
</evidence>